<accession>A0A6J7D4C3</accession>
<sequence>MNGIVAAGTATVSSGETFGFWILAVLTVGGAIGMIASRKAVHSALWIALTMVSLAVVYLINAAPFLSMVQIIVYTGAVMMLFLFVLMLIGVDASDSLVETIKGQRIAAILVGLGFGLLLLIGIGGLTVNTVVGLDAATAPAGGNLQAVAQLIFGRYVLAFEVTSALLITAAVGAIVYTHRERLVGKPTQAMISRARFKSVTAPRSPLPAPGVFANHNAVDTPALLPDGSPATQSVPAPFQVEGARTFTTADGRSITADFEQEQP</sequence>
<gene>
    <name evidence="2" type="ORF">UFOPK3401_00370</name>
</gene>
<dbReference type="PANTHER" id="PTHR33269">
    <property type="entry name" value="NADH-UBIQUINONE OXIDOREDUCTASE CHAIN 6"/>
    <property type="match status" value="1"/>
</dbReference>
<dbReference type="AlphaFoldDB" id="A0A6J7D4C3"/>
<proteinExistence type="predicted"/>
<reference evidence="2" key="1">
    <citation type="submission" date="2020-05" db="EMBL/GenBank/DDBJ databases">
        <authorList>
            <person name="Chiriac C."/>
            <person name="Salcher M."/>
            <person name="Ghai R."/>
            <person name="Kavagutti S V."/>
        </authorList>
    </citation>
    <scope>NUCLEOTIDE SEQUENCE</scope>
</reference>
<keyword evidence="1" id="KW-0812">Transmembrane</keyword>
<organism evidence="2">
    <name type="scientific">freshwater metagenome</name>
    <dbReference type="NCBI Taxonomy" id="449393"/>
    <lineage>
        <taxon>unclassified sequences</taxon>
        <taxon>metagenomes</taxon>
        <taxon>ecological metagenomes</taxon>
    </lineage>
</organism>
<keyword evidence="1" id="KW-1133">Transmembrane helix</keyword>
<feature type="transmembrane region" description="Helical" evidence="1">
    <location>
        <begin position="44"/>
        <end position="65"/>
    </location>
</feature>
<dbReference type="InterPro" id="IPR042106">
    <property type="entry name" value="Nuo/plastoQ_OxRdtase_6_NuoJ"/>
</dbReference>
<protein>
    <submittedName>
        <fullName evidence="2">Unannotated protein</fullName>
    </submittedName>
</protein>
<name>A0A6J7D4C3_9ZZZZ</name>
<dbReference type="PANTHER" id="PTHR33269:SF19">
    <property type="entry name" value="NADH-QUINONE OXIDOREDUCTASE SUBUNIT J"/>
    <property type="match status" value="1"/>
</dbReference>
<feature type="transmembrane region" description="Helical" evidence="1">
    <location>
        <begin position="152"/>
        <end position="177"/>
    </location>
</feature>
<dbReference type="InterPro" id="IPR001457">
    <property type="entry name" value="NADH_UbQ/plastoQ_OxRdtase_su6"/>
</dbReference>
<evidence type="ECO:0000256" key="1">
    <source>
        <dbReference type="SAM" id="Phobius"/>
    </source>
</evidence>
<feature type="transmembrane region" description="Helical" evidence="1">
    <location>
        <begin position="106"/>
        <end position="132"/>
    </location>
</feature>
<dbReference type="NCBIfam" id="NF005165">
    <property type="entry name" value="PRK06638.1-5"/>
    <property type="match status" value="1"/>
</dbReference>
<feature type="transmembrane region" description="Helical" evidence="1">
    <location>
        <begin position="71"/>
        <end position="94"/>
    </location>
</feature>
<dbReference type="GO" id="GO:0008137">
    <property type="term" value="F:NADH dehydrogenase (ubiquinone) activity"/>
    <property type="evidence" value="ECO:0007669"/>
    <property type="project" value="InterPro"/>
</dbReference>
<evidence type="ECO:0000313" key="2">
    <source>
        <dbReference type="EMBL" id="CAB4863289.1"/>
    </source>
</evidence>
<feature type="transmembrane region" description="Helical" evidence="1">
    <location>
        <begin position="18"/>
        <end position="37"/>
    </location>
</feature>
<keyword evidence="1" id="KW-0472">Membrane</keyword>
<dbReference type="Pfam" id="PF00499">
    <property type="entry name" value="Oxidored_q3"/>
    <property type="match status" value="1"/>
</dbReference>
<dbReference type="Gene3D" id="1.20.120.1200">
    <property type="entry name" value="NADH-ubiquinone/plastoquinone oxidoreductase chain 6, subunit NuoJ"/>
    <property type="match status" value="1"/>
</dbReference>
<dbReference type="EMBL" id="CAFBLM010000010">
    <property type="protein sequence ID" value="CAB4863289.1"/>
    <property type="molecule type" value="Genomic_DNA"/>
</dbReference>